<dbReference type="InterPro" id="IPR005331">
    <property type="entry name" value="Sulfotransferase"/>
</dbReference>
<gene>
    <name evidence="1" type="ORF">D1224_05700</name>
</gene>
<accession>A0A399QZV9</accession>
<proteinExistence type="predicted"/>
<dbReference type="GO" id="GO:0016020">
    <property type="term" value="C:membrane"/>
    <property type="evidence" value="ECO:0007669"/>
    <property type="project" value="InterPro"/>
</dbReference>
<evidence type="ECO:0000313" key="1">
    <source>
        <dbReference type="EMBL" id="RIJ23754.1"/>
    </source>
</evidence>
<dbReference type="AlphaFoldDB" id="A0A399QZV9"/>
<sequence length="359" mass="41480">MLVHFHIPKTAGTSTKRVIESWYELYRVEQGQRITELREGAGEEICVTSHFASSIFGEEGALTDALPEVIGNPDYKVFTLLRDPLDHLVSSYYHLRRKSDKDLPQDIVSFAEFPNRFIYRNSMCASNAEERSNILNSFYFIGDTSDIDASMKYLAELLGKPPIDVPKENVGDRDELILQLTSRERARIERALAPEYELFETVRDMLRDHSFTGSPDARVDQFAFTSKMERQILSPELPSADDVEEVNLQTSMREREKAFNEIIASKSARIEELELREAYLSGQLKREREQKHAALLEARAFSHLLRVERKQRSAERALVGRLFPSWEVQKWRLLRVKNKLGRMSKPVRNVAGRALNKFR</sequence>
<evidence type="ECO:0008006" key="3">
    <source>
        <dbReference type="Google" id="ProtNLM"/>
    </source>
</evidence>
<reference evidence="1 2" key="1">
    <citation type="submission" date="2018-08" db="EMBL/GenBank/DDBJ databases">
        <title>Henriciella mobilis sp. nov., isolated from seawater.</title>
        <authorList>
            <person name="Cheng H."/>
            <person name="Wu Y.-H."/>
            <person name="Xu X.-W."/>
            <person name="Guo L.-L."/>
        </authorList>
    </citation>
    <scope>NUCLEOTIDE SEQUENCE [LARGE SCALE GENOMIC DNA]</scope>
    <source>
        <strain evidence="1 2">CCUG66934</strain>
    </source>
</reference>
<evidence type="ECO:0000313" key="2">
    <source>
        <dbReference type="Proteomes" id="UP000265431"/>
    </source>
</evidence>
<dbReference type="Proteomes" id="UP000265431">
    <property type="component" value="Unassembled WGS sequence"/>
</dbReference>
<dbReference type="RefSeq" id="WP_119378942.1">
    <property type="nucleotide sequence ID" value="NZ_QWGB01000005.1"/>
</dbReference>
<dbReference type="OrthoDB" id="1407035at2"/>
<dbReference type="GO" id="GO:0008146">
    <property type="term" value="F:sulfotransferase activity"/>
    <property type="evidence" value="ECO:0007669"/>
    <property type="project" value="InterPro"/>
</dbReference>
<name>A0A399QZV9_9PROT</name>
<keyword evidence="2" id="KW-1185">Reference proteome</keyword>
<organism evidence="1 2">
    <name type="scientific">Henriciella barbarensis</name>
    <dbReference type="NCBI Taxonomy" id="86342"/>
    <lineage>
        <taxon>Bacteria</taxon>
        <taxon>Pseudomonadati</taxon>
        <taxon>Pseudomonadota</taxon>
        <taxon>Alphaproteobacteria</taxon>
        <taxon>Hyphomonadales</taxon>
        <taxon>Hyphomonadaceae</taxon>
        <taxon>Henriciella</taxon>
    </lineage>
</organism>
<dbReference type="InterPro" id="IPR027417">
    <property type="entry name" value="P-loop_NTPase"/>
</dbReference>
<comment type="caution">
    <text evidence="1">The sequence shown here is derived from an EMBL/GenBank/DDBJ whole genome shotgun (WGS) entry which is preliminary data.</text>
</comment>
<dbReference type="Pfam" id="PF03567">
    <property type="entry name" value="Sulfotransfer_2"/>
    <property type="match status" value="1"/>
</dbReference>
<dbReference type="SUPFAM" id="SSF52540">
    <property type="entry name" value="P-loop containing nucleoside triphosphate hydrolases"/>
    <property type="match status" value="1"/>
</dbReference>
<protein>
    <recommendedName>
        <fullName evidence="3">Sulfotransferase domain-containing protein</fullName>
    </recommendedName>
</protein>
<dbReference type="Gene3D" id="3.40.50.300">
    <property type="entry name" value="P-loop containing nucleotide triphosphate hydrolases"/>
    <property type="match status" value="1"/>
</dbReference>
<dbReference type="EMBL" id="QWGB01000005">
    <property type="protein sequence ID" value="RIJ23754.1"/>
    <property type="molecule type" value="Genomic_DNA"/>
</dbReference>